<dbReference type="GO" id="GO:0004519">
    <property type="term" value="F:endonuclease activity"/>
    <property type="evidence" value="ECO:0007669"/>
    <property type="project" value="UniProtKB-KW"/>
</dbReference>
<keyword evidence="2" id="KW-0680">Restriction system</keyword>
<evidence type="ECO:0000313" key="5">
    <source>
        <dbReference type="EMBL" id="TWV72685.1"/>
    </source>
</evidence>
<dbReference type="InterPro" id="IPR052021">
    <property type="entry name" value="Type-I_RS_S_subunit"/>
</dbReference>
<name>A0A5C6L5P7_BACFG</name>
<dbReference type="Gene3D" id="3.90.220.20">
    <property type="entry name" value="DNA methylase specificity domains"/>
    <property type="match status" value="2"/>
</dbReference>
<feature type="domain" description="Type I restriction modification DNA specificity" evidence="4">
    <location>
        <begin position="215"/>
        <end position="361"/>
    </location>
</feature>
<dbReference type="SUPFAM" id="SSF116734">
    <property type="entry name" value="DNA methylase specificity domain"/>
    <property type="match status" value="2"/>
</dbReference>
<dbReference type="GO" id="GO:0009307">
    <property type="term" value="P:DNA restriction-modification system"/>
    <property type="evidence" value="ECO:0007669"/>
    <property type="project" value="UniProtKB-KW"/>
</dbReference>
<keyword evidence="5" id="KW-0378">Hydrolase</keyword>
<sequence>MADNKENKVLNVPALRFPEFTDEWHKQSLGEIGETIIGLTYKPSDVVESNGTIVLRSSNIKNGVIDYSDLVRVNKPIKERIITKENDILICARNGSQRLIGKNAIIKKEDANNTFGAFMMVYRSKDNPFILPLLSTKRYFSQVGENLGARINQITTSDFNGFDFYFPNSHAERAKIAELFRLIDERIATQNKIIEDLKKLKSAIYQEMFGSLVAQTLKLGQVAEVVKGKQVNGTELLEQGDYYVMNGGTLPSGWLYKYNTEANTISISEGGNSCGYVQYNTSPYWSGGHCYSLKILHPQETSDLYLYHFLKWQEENIMALRIGSGLPNIQKKDLLHFPVILPTITQQNKIVLILSAIEEKVSCEISITQYFVKQKEYLLSQLFI</sequence>
<dbReference type="PANTHER" id="PTHR30408">
    <property type="entry name" value="TYPE-1 RESTRICTION ENZYME ECOKI SPECIFICITY PROTEIN"/>
    <property type="match status" value="1"/>
</dbReference>
<evidence type="ECO:0000256" key="2">
    <source>
        <dbReference type="ARBA" id="ARBA00022747"/>
    </source>
</evidence>
<evidence type="ECO:0000259" key="4">
    <source>
        <dbReference type="Pfam" id="PF01420"/>
    </source>
</evidence>
<dbReference type="CDD" id="cd17291">
    <property type="entry name" value="RMtype1_S_MgeORF438P-TRD-CR_like"/>
    <property type="match status" value="1"/>
</dbReference>
<comment type="caution">
    <text evidence="5">The sequence shown here is derived from an EMBL/GenBank/DDBJ whole genome shotgun (WGS) entry which is preliminary data.</text>
</comment>
<dbReference type="AlphaFoldDB" id="A0A5C6L5P7"/>
<dbReference type="CDD" id="cd17265">
    <property type="entry name" value="RMtype1_S_Eco4255III-TRD2-CR2_like"/>
    <property type="match status" value="1"/>
</dbReference>
<dbReference type="RefSeq" id="WP_146293858.1">
    <property type="nucleotide sequence ID" value="NZ_VOHY01000010.1"/>
</dbReference>
<keyword evidence="5" id="KW-0540">Nuclease</keyword>
<dbReference type="InterPro" id="IPR044946">
    <property type="entry name" value="Restrct_endonuc_typeI_TRD_sf"/>
</dbReference>
<dbReference type="InterPro" id="IPR000055">
    <property type="entry name" value="Restrct_endonuc_typeI_TRD"/>
</dbReference>
<reference evidence="5 6" key="1">
    <citation type="submission" date="2019-08" db="EMBL/GenBank/DDBJ databases">
        <title>Genome sequencing of Bacteroides fragilis Sample_iSURF_9.</title>
        <authorList>
            <person name="Chandler J.E."/>
            <person name="Ruoff K.L."/>
            <person name="Price C.E."/>
            <person name="Valls R.A."/>
            <person name="O'Toole G.A."/>
        </authorList>
    </citation>
    <scope>NUCLEOTIDE SEQUENCE [LARGE SCALE GENOMIC DNA]</scope>
    <source>
        <strain evidence="5 6">CFPLTA004_1B</strain>
    </source>
</reference>
<dbReference type="Proteomes" id="UP000318041">
    <property type="component" value="Unassembled WGS sequence"/>
</dbReference>
<accession>A0A5C6L5P7</accession>
<dbReference type="Gene3D" id="1.10.287.1120">
    <property type="entry name" value="Bipartite methylase S protein"/>
    <property type="match status" value="1"/>
</dbReference>
<evidence type="ECO:0000256" key="3">
    <source>
        <dbReference type="ARBA" id="ARBA00023125"/>
    </source>
</evidence>
<keyword evidence="5" id="KW-0255">Endonuclease</keyword>
<keyword evidence="3" id="KW-0238">DNA-binding</keyword>
<dbReference type="GO" id="GO:0003677">
    <property type="term" value="F:DNA binding"/>
    <property type="evidence" value="ECO:0007669"/>
    <property type="project" value="UniProtKB-KW"/>
</dbReference>
<comment type="similarity">
    <text evidence="1">Belongs to the type-I restriction system S methylase family.</text>
</comment>
<dbReference type="EMBL" id="VOHY01000010">
    <property type="protein sequence ID" value="TWV72685.1"/>
    <property type="molecule type" value="Genomic_DNA"/>
</dbReference>
<organism evidence="5 6">
    <name type="scientific">Bacteroides fragilis</name>
    <dbReference type="NCBI Taxonomy" id="817"/>
    <lineage>
        <taxon>Bacteria</taxon>
        <taxon>Pseudomonadati</taxon>
        <taxon>Bacteroidota</taxon>
        <taxon>Bacteroidia</taxon>
        <taxon>Bacteroidales</taxon>
        <taxon>Bacteroidaceae</taxon>
        <taxon>Bacteroides</taxon>
    </lineage>
</organism>
<gene>
    <name evidence="5" type="ORF">FSA08_12960</name>
</gene>
<dbReference type="Pfam" id="PF01420">
    <property type="entry name" value="Methylase_S"/>
    <property type="match status" value="2"/>
</dbReference>
<dbReference type="PANTHER" id="PTHR30408:SF13">
    <property type="entry name" value="TYPE I RESTRICTION ENZYME HINDI SPECIFICITY SUBUNIT"/>
    <property type="match status" value="1"/>
</dbReference>
<feature type="domain" description="Type I restriction modification DNA specificity" evidence="4">
    <location>
        <begin position="22"/>
        <end position="198"/>
    </location>
</feature>
<proteinExistence type="inferred from homology"/>
<evidence type="ECO:0000256" key="1">
    <source>
        <dbReference type="ARBA" id="ARBA00010923"/>
    </source>
</evidence>
<evidence type="ECO:0000313" key="6">
    <source>
        <dbReference type="Proteomes" id="UP000318041"/>
    </source>
</evidence>
<protein>
    <submittedName>
        <fullName evidence="5">Restriction endonuclease subunit S</fullName>
    </submittedName>
</protein>